<protein>
    <submittedName>
        <fullName evidence="2">Uncharacterized protein</fullName>
    </submittedName>
</protein>
<accession>A0A853IXQ8</accession>
<evidence type="ECO:0000313" key="3">
    <source>
        <dbReference type="Proteomes" id="UP000589716"/>
    </source>
</evidence>
<dbReference type="Proteomes" id="UP000589716">
    <property type="component" value="Unassembled WGS sequence"/>
</dbReference>
<organism evidence="2 3">
    <name type="scientific">Ottowia beijingensis</name>
    <dbReference type="NCBI Taxonomy" id="1207057"/>
    <lineage>
        <taxon>Bacteria</taxon>
        <taxon>Pseudomonadati</taxon>
        <taxon>Pseudomonadota</taxon>
        <taxon>Betaproteobacteria</taxon>
        <taxon>Burkholderiales</taxon>
        <taxon>Comamonadaceae</taxon>
        <taxon>Ottowia</taxon>
    </lineage>
</organism>
<name>A0A853IXQ8_9BURK</name>
<dbReference type="EMBL" id="JACCKX010000001">
    <property type="protein sequence ID" value="NZA01828.1"/>
    <property type="molecule type" value="Genomic_DNA"/>
</dbReference>
<keyword evidence="3" id="KW-1185">Reference proteome</keyword>
<proteinExistence type="predicted"/>
<feature type="region of interest" description="Disordered" evidence="1">
    <location>
        <begin position="66"/>
        <end position="88"/>
    </location>
</feature>
<evidence type="ECO:0000256" key="1">
    <source>
        <dbReference type="SAM" id="MobiDB-lite"/>
    </source>
</evidence>
<reference evidence="2 3" key="1">
    <citation type="submission" date="2020-07" db="EMBL/GenBank/DDBJ databases">
        <authorList>
            <person name="Maaloum M."/>
        </authorList>
    </citation>
    <scope>NUCLEOTIDE SEQUENCE [LARGE SCALE GENOMIC DNA]</scope>
    <source>
        <strain evidence="2 3">GCS-AN-3</strain>
    </source>
</reference>
<dbReference type="RefSeq" id="WP_180550238.1">
    <property type="nucleotide sequence ID" value="NZ_JACCKX010000001.1"/>
</dbReference>
<sequence>MVPLRALHAQGSRWTDDDFAQRRRQWQAEAAESAWVRAMAGRDDLDDKLARGGLTLHWSPSIRVLSDPPEKAAPWPASATARPGCCTT</sequence>
<evidence type="ECO:0000313" key="2">
    <source>
        <dbReference type="EMBL" id="NZA01828.1"/>
    </source>
</evidence>
<gene>
    <name evidence="2" type="ORF">H0I39_08810</name>
</gene>
<dbReference type="AlphaFoldDB" id="A0A853IXQ8"/>
<comment type="caution">
    <text evidence="2">The sequence shown here is derived from an EMBL/GenBank/DDBJ whole genome shotgun (WGS) entry which is preliminary data.</text>
</comment>